<dbReference type="PANTHER" id="PTHR44099:SF4">
    <property type="entry name" value="RABCONNECTIN-3B, ISOFORM A"/>
    <property type="match status" value="1"/>
</dbReference>
<dbReference type="PANTHER" id="PTHR44099">
    <property type="entry name" value="RABCONNECTIN-3B, ISOFORM A"/>
    <property type="match status" value="1"/>
</dbReference>
<dbReference type="SMART" id="SM00320">
    <property type="entry name" value="WD40"/>
    <property type="match status" value="5"/>
</dbReference>
<dbReference type="InterPro" id="IPR036322">
    <property type="entry name" value="WD40_repeat_dom_sf"/>
</dbReference>
<accession>J4C4H5</accession>
<dbReference type="SUPFAM" id="SSF50978">
    <property type="entry name" value="WD40 repeat-like"/>
    <property type="match status" value="2"/>
</dbReference>
<dbReference type="GO" id="GO:0005737">
    <property type="term" value="C:cytoplasm"/>
    <property type="evidence" value="ECO:0007669"/>
    <property type="project" value="TreeGrafter"/>
</dbReference>
<dbReference type="InterPro" id="IPR049916">
    <property type="entry name" value="WDR72-like"/>
</dbReference>
<organism evidence="2 3">
    <name type="scientific">Theileria orientalis strain Shintoku</name>
    <dbReference type="NCBI Taxonomy" id="869250"/>
    <lineage>
        <taxon>Eukaryota</taxon>
        <taxon>Sar</taxon>
        <taxon>Alveolata</taxon>
        <taxon>Apicomplexa</taxon>
        <taxon>Aconoidasida</taxon>
        <taxon>Piroplasmida</taxon>
        <taxon>Theileriidae</taxon>
        <taxon>Theileria</taxon>
    </lineage>
</organism>
<dbReference type="Proteomes" id="UP000003786">
    <property type="component" value="Chromosome 4"/>
</dbReference>
<dbReference type="GeneID" id="20716621"/>
<evidence type="ECO:0000313" key="2">
    <source>
        <dbReference type="EMBL" id="BAM42196.1"/>
    </source>
</evidence>
<proteinExistence type="predicted"/>
<feature type="region of interest" description="Disordered" evidence="1">
    <location>
        <begin position="1072"/>
        <end position="1122"/>
    </location>
</feature>
<dbReference type="InterPro" id="IPR001680">
    <property type="entry name" value="WD40_rpt"/>
</dbReference>
<protein>
    <submittedName>
        <fullName evidence="2">Uncharacterized protein</fullName>
    </submittedName>
</protein>
<dbReference type="eggNOG" id="KOG4155">
    <property type="taxonomic scope" value="Eukaryota"/>
</dbReference>
<feature type="compositionally biased region" description="Basic and acidic residues" evidence="1">
    <location>
        <begin position="1084"/>
        <end position="1097"/>
    </location>
</feature>
<feature type="compositionally biased region" description="Polar residues" evidence="1">
    <location>
        <begin position="868"/>
        <end position="877"/>
    </location>
</feature>
<gene>
    <name evidence="2" type="ORF">TOT_040000566</name>
</gene>
<evidence type="ECO:0000313" key="3">
    <source>
        <dbReference type="Proteomes" id="UP000003786"/>
    </source>
</evidence>
<sequence>MDKNCISIGMCFVPNTQAHFDVRCGAVNNKRHILATGTDQGVIVIWNISSPIVDKIRYKGTLKRFKEIYEKKNGLKLVPSYVLMSNTNSLAFPVTQVEFAVGDSVHSDLSVNEDKSKDFKPVEFGEDILLSLHEDSTLCIWSLSSYRCLHKIRGPPFQVRSIKVLPDRRFLAVVGDAKVNIIDIWNIKLIQTLEISNPENSVKSSPLAQFSSEEMSDMSSTPLTNSTPRILTTACSIAPAVERLDANKNLRNVSALIFVAITTSNEMLLWDLTSAILSYKSEEASLNGPVKVATEWDGAYEVNVPIFPKNQDDAGPRKAKRNKRHKCPTLSEYMYELEHDQGRIYVLDNYVFLMVGYRILVWYYEAHELTRTAELFSFTDDEFSSSTAKWLGLGCVRARSVDLLCCWLRSGKMRVYRIPEANSKRHFEVIRNYKFPRFRRPCENVELYLRGEGAEDEVIPLHLIHFDGDVYYGVHGLREWKHQKNAVDLKVAGTPNLTCLAERKGRISKIELHENGEMEAVEVGSYRREKMVSPRVFAEVLRRVSRSWRVRQFIITEAINDHLDRFERRRTVGTCSVSMLHCTGENLVVALERGVLVYSLSSLAPKFMINACHLFNIRSVHNICGLSGGEKDADLVEMANYFATVDTEGWMVLYVIHEIVSSIRGVQDSDHVKILIDDESIYSNTAIKGQSDFDFLGEERDLTLSNFFIYRKNYRGIHRINTRYHLRATEVDRIALDKNRDLLYVLTSTSVLVWRATTGSMVYSYGYLALYRQAILVSSKADYRDLKSSLSISETLATMLTAKPATEEEEVRMPNYATSLSLFSEKYKRKLKCNLFLSHLTLSMKDNRRVNTRTHASSGKTHAPANKVVTSGGTQESGATGRYTVKFVKSKRMLKIRAIRGTGRRSNRDEKEHEEEKGGAVSFNNSVPVIIFNLESLLSGGDTDYLSVAKDCLLCYLGVPNGSVTIPLKYDLREKAYEMIRKRSTLMSDTQQVKHYEKLNVVEARSPKSKERAYEDLEQPLLRKHSDEPIVIGNLEWKKEVEIVDDGSALGQMGEHTGHVVLTGRFDGSGKGERTVHLESSGQGERELSQFLKDRPPSKSIESRMPFGRTGGGTTSVGSGEGDYVDLPKTRSCDAKYRVNRYLSTCSFFHESFLLRNGTIRNYRVLRSASTSKDGLMDVGPPVGKEHSNGRRELDIWLLVAVLMNTESDKGSNKVLEYMMSHIRSLDRSELDLHVARALATMHVAQSFKLKGKTSLTQIHVCNCNATVFTFGTKCGSCHKTHSKFDHNQEIKSIKNINEDSSLIVLALIALDNYLYSLKNSIRMGLKLYTIASYVVQQLMTKLLTLEDNSDLIKANQVQNKAATPKHETGRNFDLKGFLLDLFAQGFGVVWNLSTFSKQSVLPDQIRYTKYSLLFREDFGSTEGICMDNAFFILFLFQYYHYLNDRSWNKLLLISCSQNTPLAIDIIGWIVKKRKLGNKAIISVIKFMIKFMESYMELAFAHLPDLVSIVIKCLDPLDYNIRIMLLKPATNALFFLVKNIPMVDFHQDTQRFAVGSQSGFMIIYDIRTATKWRMFLGKQSRIACVAFGSNGSLISAYYHQVPCFMVWKCSSSGLIGSLLSNTSKEYKLIKLKQINVLPTLNQVLCTNNHINGHTTHT</sequence>
<feature type="region of interest" description="Disordered" evidence="1">
    <location>
        <begin position="900"/>
        <end position="919"/>
    </location>
</feature>
<name>J4C4H5_THEOR</name>
<dbReference type="KEGG" id="tot:TOT_040000566"/>
<dbReference type="OrthoDB" id="338622at2759"/>
<dbReference type="OMA" id="YEAHELT"/>
<reference evidence="2 3" key="1">
    <citation type="journal article" date="2012" name="MBio">
        <title>Comparative genome analysis of three eukaryotic parasites with differing abilities to transform leukocytes reveals key mediators of Theileria-induced leukocyte transformation.</title>
        <authorList>
            <person name="Hayashida K."/>
            <person name="Hara Y."/>
            <person name="Abe T."/>
            <person name="Yamasaki C."/>
            <person name="Toyoda A."/>
            <person name="Kosuge T."/>
            <person name="Suzuki Y."/>
            <person name="Sato Y."/>
            <person name="Kawashima S."/>
            <person name="Katayama T."/>
            <person name="Wakaguri H."/>
            <person name="Inoue N."/>
            <person name="Homma K."/>
            <person name="Tada-Umezaki M."/>
            <person name="Yagi Y."/>
            <person name="Fujii Y."/>
            <person name="Habara T."/>
            <person name="Kanehisa M."/>
            <person name="Watanabe H."/>
            <person name="Ito K."/>
            <person name="Gojobori T."/>
            <person name="Sugawara H."/>
            <person name="Imanishi T."/>
            <person name="Weir W."/>
            <person name="Gardner M."/>
            <person name="Pain A."/>
            <person name="Shiels B."/>
            <person name="Hattori M."/>
            <person name="Nene V."/>
            <person name="Sugimoto C."/>
        </authorList>
    </citation>
    <scope>NUCLEOTIDE SEQUENCE [LARGE SCALE GENOMIC DNA]</scope>
    <source>
        <strain evidence="2 3">Shintoku</strain>
    </source>
</reference>
<feature type="compositionally biased region" description="Basic and acidic residues" evidence="1">
    <location>
        <begin position="906"/>
        <end position="918"/>
    </location>
</feature>
<dbReference type="EMBL" id="AP011949">
    <property type="protein sequence ID" value="BAM42196.1"/>
    <property type="molecule type" value="Genomic_DNA"/>
</dbReference>
<dbReference type="InterPro" id="IPR015943">
    <property type="entry name" value="WD40/YVTN_repeat-like_dom_sf"/>
</dbReference>
<dbReference type="RefSeq" id="XP_009692497.1">
    <property type="nucleotide sequence ID" value="XM_009694202.1"/>
</dbReference>
<dbReference type="Gene3D" id="2.130.10.10">
    <property type="entry name" value="YVTN repeat-like/Quinoprotein amine dehydrogenase"/>
    <property type="match status" value="2"/>
</dbReference>
<evidence type="ECO:0000256" key="1">
    <source>
        <dbReference type="SAM" id="MobiDB-lite"/>
    </source>
</evidence>
<feature type="compositionally biased region" description="Gly residues" evidence="1">
    <location>
        <begin position="1109"/>
        <end position="1121"/>
    </location>
</feature>
<keyword evidence="3" id="KW-1185">Reference proteome</keyword>
<dbReference type="VEuPathDB" id="PiroplasmaDB:TOT_040000566"/>
<dbReference type="STRING" id="869250.J4C4H5"/>
<feature type="region of interest" description="Disordered" evidence="1">
    <location>
        <begin position="854"/>
        <end position="877"/>
    </location>
</feature>